<evidence type="ECO:0000313" key="2">
    <source>
        <dbReference type="Proteomes" id="UP001597061"/>
    </source>
</evidence>
<keyword evidence="2" id="KW-1185">Reference proteome</keyword>
<accession>A0ABW3JKM6</accession>
<dbReference type="EMBL" id="JBHTJI010000039">
    <property type="protein sequence ID" value="MFD0991058.1"/>
    <property type="molecule type" value="Genomic_DNA"/>
</dbReference>
<comment type="caution">
    <text evidence="1">The sequence shown here is derived from an EMBL/GenBank/DDBJ whole genome shotgun (WGS) entry which is preliminary data.</text>
</comment>
<organism evidence="1 2">
    <name type="scientific">Mariniflexile jejuense</name>
    <dbReference type="NCBI Taxonomy" id="1173582"/>
    <lineage>
        <taxon>Bacteria</taxon>
        <taxon>Pseudomonadati</taxon>
        <taxon>Bacteroidota</taxon>
        <taxon>Flavobacteriia</taxon>
        <taxon>Flavobacteriales</taxon>
        <taxon>Flavobacteriaceae</taxon>
        <taxon>Mariniflexile</taxon>
    </lineage>
</organism>
<evidence type="ECO:0008006" key="3">
    <source>
        <dbReference type="Google" id="ProtNLM"/>
    </source>
</evidence>
<gene>
    <name evidence="1" type="ORF">ACFQ1R_13195</name>
</gene>
<dbReference type="Proteomes" id="UP001597061">
    <property type="component" value="Unassembled WGS sequence"/>
</dbReference>
<name>A0ABW3JKM6_9FLAO</name>
<dbReference type="PROSITE" id="PS51257">
    <property type="entry name" value="PROKAR_LIPOPROTEIN"/>
    <property type="match status" value="1"/>
</dbReference>
<dbReference type="RefSeq" id="WP_379926732.1">
    <property type="nucleotide sequence ID" value="NZ_JBHTJI010000039.1"/>
</dbReference>
<sequence>MRTYIKISSLILLILTIIGCHKLDKKDKQLVQKEFGIDKTENNNLGVELELNQFDKWKDLLNRTDKIACNDSLPKITLKTNKEIKTIYFHNPCWENFLCILIKEKNTIKIHNDSIGKYHDELYSLDSLTSILRRDLENNGKNPMLSERPDKLLIYITYTKNGFENLPKTLDKLTKAYELITNKTDINIYLDEKFDIPPPPPPKEEGEI</sequence>
<protein>
    <recommendedName>
        <fullName evidence="3">Lipoprotein</fullName>
    </recommendedName>
</protein>
<proteinExistence type="predicted"/>
<evidence type="ECO:0000313" key="1">
    <source>
        <dbReference type="EMBL" id="MFD0991058.1"/>
    </source>
</evidence>
<reference evidence="2" key="1">
    <citation type="journal article" date="2019" name="Int. J. Syst. Evol. Microbiol.">
        <title>The Global Catalogue of Microorganisms (GCM) 10K type strain sequencing project: providing services to taxonomists for standard genome sequencing and annotation.</title>
        <authorList>
            <consortium name="The Broad Institute Genomics Platform"/>
            <consortium name="The Broad Institute Genome Sequencing Center for Infectious Disease"/>
            <person name="Wu L."/>
            <person name="Ma J."/>
        </authorList>
    </citation>
    <scope>NUCLEOTIDE SEQUENCE [LARGE SCALE GENOMIC DNA]</scope>
    <source>
        <strain evidence="2">CCUG 62414</strain>
    </source>
</reference>